<dbReference type="OrthoDB" id="5298361at2"/>
<protein>
    <submittedName>
        <fullName evidence="1">AbrB family transcriptional regulator</fullName>
    </submittedName>
</protein>
<dbReference type="PANTHER" id="PTHR37550">
    <property type="entry name" value="ANTITOXIN VAPB1"/>
    <property type="match status" value="1"/>
</dbReference>
<dbReference type="InterPro" id="IPR047976">
    <property type="entry name" value="Anti_VapB2-like"/>
</dbReference>
<dbReference type="InterPro" id="IPR051734">
    <property type="entry name" value="VapB_TA_antitoxins"/>
</dbReference>
<proteinExistence type="predicted"/>
<reference evidence="1 2" key="1">
    <citation type="submission" date="2017-05" db="EMBL/GenBank/DDBJ databases">
        <title>Genome sequence of Candidatus Fukatsuia symbiotica and Candidatus Hamiltonella defensa from Acyrthosiphon pisum strain 5D.</title>
        <authorList>
            <person name="Patel V.A."/>
            <person name="Chevignon G."/>
            <person name="Russell J.A."/>
            <person name="Oliver K.M."/>
        </authorList>
    </citation>
    <scope>NUCLEOTIDE SEQUENCE [LARGE SCALE GENOMIC DNA]</scope>
    <source>
        <strain evidence="1 2">5D</strain>
    </source>
</reference>
<evidence type="ECO:0000313" key="2">
    <source>
        <dbReference type="Proteomes" id="UP000261875"/>
    </source>
</evidence>
<organism evidence="1 2">
    <name type="scientific">Candidatus Fukatsuia symbiotica</name>
    <dbReference type="NCBI Taxonomy" id="1878942"/>
    <lineage>
        <taxon>Bacteria</taxon>
        <taxon>Pseudomonadati</taxon>
        <taxon>Pseudomonadota</taxon>
        <taxon>Gammaproteobacteria</taxon>
        <taxon>Enterobacterales</taxon>
        <taxon>Yersiniaceae</taxon>
        <taxon>Candidatus Fukatsuia</taxon>
    </lineage>
</organism>
<dbReference type="InterPro" id="IPR037914">
    <property type="entry name" value="SpoVT-AbrB_sf"/>
</dbReference>
<dbReference type="Proteomes" id="UP000261875">
    <property type="component" value="Chromosome"/>
</dbReference>
<dbReference type="Gene3D" id="2.10.260.10">
    <property type="match status" value="1"/>
</dbReference>
<dbReference type="AlphaFoldDB" id="A0A2U8I3J5"/>
<sequence>MRTVSIFNNGKNRAIRLPKDMDFDNITELEIIKDGDSLILRPIRPTWISLIEQEKVVDDDFLSERENIIDEGRFCYD</sequence>
<name>A0A2U8I3J5_9GAMM</name>
<accession>A0A2U8I3J5</accession>
<dbReference type="SUPFAM" id="SSF89447">
    <property type="entry name" value="AbrB/MazE/MraZ-like"/>
    <property type="match status" value="1"/>
</dbReference>
<evidence type="ECO:0000313" key="1">
    <source>
        <dbReference type="EMBL" id="AWK13696.1"/>
    </source>
</evidence>
<dbReference type="EMBL" id="CP021659">
    <property type="protein sequence ID" value="AWK13696.1"/>
    <property type="molecule type" value="Genomic_DNA"/>
</dbReference>
<dbReference type="RefSeq" id="WP_119797192.1">
    <property type="nucleotide sequence ID" value="NZ_CP021659.1"/>
</dbReference>
<keyword evidence="2" id="KW-1185">Reference proteome</keyword>
<dbReference type="PANTHER" id="PTHR37550:SF3">
    <property type="entry name" value="ANTITOXIN VAPB1"/>
    <property type="match status" value="1"/>
</dbReference>
<dbReference type="KEGG" id="fsm:CCS41_03080"/>
<dbReference type="NCBIfam" id="NF040493">
    <property type="entry name" value="TA_anti_VapB"/>
    <property type="match status" value="1"/>
</dbReference>
<gene>
    <name evidence="1" type="ORF">CCS41_03080</name>
</gene>